<reference evidence="19 20" key="1">
    <citation type="submission" date="2015-07" db="EMBL/GenBank/DDBJ databases">
        <title>The genome of Habropoda laboriosa.</title>
        <authorList>
            <person name="Pan H."/>
            <person name="Kapheim K."/>
        </authorList>
    </citation>
    <scope>NUCLEOTIDE SEQUENCE [LARGE SCALE GENOMIC DNA]</scope>
    <source>
        <strain evidence="19">0110345459</strain>
    </source>
</reference>
<evidence type="ECO:0000256" key="4">
    <source>
        <dbReference type="ARBA" id="ARBA00022490"/>
    </source>
</evidence>
<keyword evidence="19" id="KW-0675">Receptor</keyword>
<keyword evidence="7 15" id="KW-0732">Signal</keyword>
<keyword evidence="8" id="KW-0378">Hydrolase</keyword>
<comment type="subcellular location">
    <subcellularLocation>
        <location evidence="2">Cytoplasm</location>
    </subcellularLocation>
    <subcellularLocation>
        <location evidence="1">Membrane</location>
        <topology evidence="1">Single-pass membrane protein</topology>
    </subcellularLocation>
</comment>
<dbReference type="STRING" id="597456.A0A0L7RK40"/>
<dbReference type="PANTHER" id="PTHR46957">
    <property type="entry name" value="CYTOKINE RECEPTOR"/>
    <property type="match status" value="1"/>
</dbReference>
<dbReference type="Pfam" id="PF00041">
    <property type="entry name" value="fn3"/>
    <property type="match status" value="2"/>
</dbReference>
<evidence type="ECO:0000256" key="11">
    <source>
        <dbReference type="ARBA" id="ARBA00023136"/>
    </source>
</evidence>
<dbReference type="Pfam" id="PF00102">
    <property type="entry name" value="Y_phosphatase"/>
    <property type="match status" value="1"/>
</dbReference>
<dbReference type="SUPFAM" id="SSF49265">
    <property type="entry name" value="Fibronectin type III"/>
    <property type="match status" value="4"/>
</dbReference>
<evidence type="ECO:0000256" key="6">
    <source>
        <dbReference type="ARBA" id="ARBA00022692"/>
    </source>
</evidence>
<evidence type="ECO:0000256" key="2">
    <source>
        <dbReference type="ARBA" id="ARBA00004496"/>
    </source>
</evidence>
<evidence type="ECO:0000256" key="14">
    <source>
        <dbReference type="SAM" id="Phobius"/>
    </source>
</evidence>
<dbReference type="InterPro" id="IPR050713">
    <property type="entry name" value="RTP_Phos/Ushers"/>
</dbReference>
<feature type="transmembrane region" description="Helical" evidence="14">
    <location>
        <begin position="890"/>
        <end position="913"/>
    </location>
</feature>
<dbReference type="InterPro" id="IPR013783">
    <property type="entry name" value="Ig-like_fold"/>
</dbReference>
<evidence type="ECO:0000256" key="12">
    <source>
        <dbReference type="ARBA" id="ARBA00023180"/>
    </source>
</evidence>
<dbReference type="EC" id="3.1.3.48" evidence="3"/>
<dbReference type="SMART" id="SM00194">
    <property type="entry name" value="PTPc"/>
    <property type="match status" value="1"/>
</dbReference>
<dbReference type="SUPFAM" id="SSF52799">
    <property type="entry name" value="(Phosphotyrosine protein) phosphatases II"/>
    <property type="match status" value="1"/>
</dbReference>
<feature type="domain" description="Fibronectin type-III" evidence="18">
    <location>
        <begin position="513"/>
        <end position="616"/>
    </location>
</feature>
<dbReference type="InterPro" id="IPR003595">
    <property type="entry name" value="Tyr_Pase_cat"/>
</dbReference>
<keyword evidence="5" id="KW-0597">Phosphoprotein</keyword>
<sequence>MIRKKRLQVLIHALQVICVFSENGFVRNFVRNEASTEILPLDYIKYTTFSGINDSKIGIEEFPDETIELDQNELLLVDYSKSNAANVSIPDPTINNFIQKFEHVFTSLNKLESNEISLEDESLACDTTDQYKRNVRNLTIEPGTNWIFLCWQPPCENVANESLVYSIDICSKKECFEKNASNTQYNITDLDPCSEYKFTVKVINNNSDGVTKSGTTSHITEIGNIRELGVHTTTNTITLTWKEPENYSTCVNNYLITQCFKDTCDNVTVIQTKYVSTNLEPCGKYFFIIRAVSFLAQSNGLNITLKTNAPKSSKPQNPIVEASAFSLFIHWQPPEVGAMCIKHYWVTINSQLITKQITSTNITINDLYACTSYSISINAVDEDNNDGERVSMQAGTAPTVSRSPLLNTNEPTVTINDIMLSWKIEKGNSNCILKSLKAMCNATISNGHGYDIMNGQTEVPIDSRIQDEFLIVNSMIKDVSPFTTYICWAYVVNEAGNSDLSNLISVTTLEDIPTAPPFNVTNITYSQFIFVWELPTYLAGNLHEFEIVVEGEICFPMPYWCRQVALKTIKYLNGSIFTFEYSEVKAYTNYKAKIRARTTAGWGNYSNDLIFQTPAGVSGMVSNFSCLIMNSKNNTNILDTILTWAFPCSLNGILEYFNIFVHGTRTTYTPHSFTIKKYLSNDVSKNDTISVNLKELKAEYNYTFEVSAKVKGVQDFGVPANQNILYPAGSTSITIDPFKARRSTTSVTLLLPLFPDINGNVVYYSIIVSRVEYNMPSSIRFDITNHTWPNISSWEEAMLQDFMIPYQATRLWWDPYPNYVADYGDVKAVKYTLGEDTNCKEISSNTNKRVYCNGPLKPNTWYHIRMRAFTHGGYSDSTTFLIKTNAEINIVLVTGVVFGILFLGILTTMMLLVRKCSPQVILRRFLHSDMSGSPVPAPFSKKKFIAHCQQLIDNPGKLSNEFQLLQTLSVDLQMPNNTACLQANKKKNRYSDILPYDFSRVKLEVIDNDPNTDYINASFIKGYSGEDEYIACQGPKEETTFDFWRMIEQYNTNIIVMLTELVEKGKEKCHQYFPTIRETFKYENMTIKCISELDYRSYTQRTLILQKENKKRNVTHLHFNEWPDHDVPEDFDPMIHFCQIVRRNVLANKGYIVIHCSAGIGRTGTYIAIDILLQHIRDNRKLDVFGTVYRLRHHRINMVQKESQYAYIYNCIKQVLKNPYCLKSYKPPPMDPLHENSSKKTRIVPSSNTNLVNNFEICM</sequence>
<feature type="domain" description="Fibronectin type-III" evidence="18">
    <location>
        <begin position="314"/>
        <end position="400"/>
    </location>
</feature>
<dbReference type="InterPro" id="IPR003961">
    <property type="entry name" value="FN3_dom"/>
</dbReference>
<feature type="signal peptide" evidence="15">
    <location>
        <begin position="1"/>
        <end position="21"/>
    </location>
</feature>
<keyword evidence="11 14" id="KW-0472">Membrane</keyword>
<keyword evidence="20" id="KW-1185">Reference proteome</keyword>
<proteinExistence type="inferred from homology"/>
<dbReference type="Gene3D" id="3.90.190.10">
    <property type="entry name" value="Protein tyrosine phosphatase superfamily"/>
    <property type="match status" value="1"/>
</dbReference>
<dbReference type="EMBL" id="KQ414579">
    <property type="protein sequence ID" value="KOC71101.1"/>
    <property type="molecule type" value="Genomic_DNA"/>
</dbReference>
<evidence type="ECO:0000256" key="15">
    <source>
        <dbReference type="SAM" id="SignalP"/>
    </source>
</evidence>
<keyword evidence="12" id="KW-0325">Glycoprotein</keyword>
<dbReference type="GO" id="GO:0004725">
    <property type="term" value="F:protein tyrosine phosphatase activity"/>
    <property type="evidence" value="ECO:0007669"/>
    <property type="project" value="UniProtKB-EC"/>
</dbReference>
<keyword evidence="4" id="KW-0963">Cytoplasm</keyword>
<comment type="similarity">
    <text evidence="13">Belongs to the protein-tyrosine phosphatase family. Non-receptor class 4 subfamily.</text>
</comment>
<keyword evidence="10 14" id="KW-1133">Transmembrane helix</keyword>
<dbReference type="PROSITE" id="PS00383">
    <property type="entry name" value="TYR_PHOSPHATASE_1"/>
    <property type="match status" value="1"/>
</dbReference>
<organism evidence="19 20">
    <name type="scientific">Habropoda laboriosa</name>
    <dbReference type="NCBI Taxonomy" id="597456"/>
    <lineage>
        <taxon>Eukaryota</taxon>
        <taxon>Metazoa</taxon>
        <taxon>Ecdysozoa</taxon>
        <taxon>Arthropoda</taxon>
        <taxon>Hexapoda</taxon>
        <taxon>Insecta</taxon>
        <taxon>Pterygota</taxon>
        <taxon>Neoptera</taxon>
        <taxon>Endopterygota</taxon>
        <taxon>Hymenoptera</taxon>
        <taxon>Apocrita</taxon>
        <taxon>Aculeata</taxon>
        <taxon>Apoidea</taxon>
        <taxon>Anthophila</taxon>
        <taxon>Apidae</taxon>
        <taxon>Habropoda</taxon>
    </lineage>
</organism>
<dbReference type="CDD" id="cd00047">
    <property type="entry name" value="PTPc"/>
    <property type="match status" value="1"/>
</dbReference>
<evidence type="ECO:0000256" key="7">
    <source>
        <dbReference type="ARBA" id="ARBA00022729"/>
    </source>
</evidence>
<dbReference type="Proteomes" id="UP000053825">
    <property type="component" value="Unassembled WGS sequence"/>
</dbReference>
<dbReference type="FunFam" id="3.90.190.10:FF:000045">
    <property type="entry name" value="Tyrosine-protein phosphatase non-receptor type 12"/>
    <property type="match status" value="1"/>
</dbReference>
<feature type="chain" id="PRO_5005575413" description="protein-tyrosine-phosphatase" evidence="15">
    <location>
        <begin position="22"/>
        <end position="1259"/>
    </location>
</feature>
<keyword evidence="9" id="KW-0904">Protein phosphatase</keyword>
<evidence type="ECO:0000256" key="8">
    <source>
        <dbReference type="ARBA" id="ARBA00022801"/>
    </source>
</evidence>
<dbReference type="PROSITE" id="PS50055">
    <property type="entry name" value="TYR_PHOSPHATASE_PTP"/>
    <property type="match status" value="1"/>
</dbReference>
<dbReference type="GO" id="GO:0009653">
    <property type="term" value="P:anatomical structure morphogenesis"/>
    <property type="evidence" value="ECO:0007669"/>
    <property type="project" value="UniProtKB-ARBA"/>
</dbReference>
<dbReference type="PROSITE" id="PS50056">
    <property type="entry name" value="TYR_PHOSPHATASE_2"/>
    <property type="match status" value="1"/>
</dbReference>
<dbReference type="InterPro" id="IPR036116">
    <property type="entry name" value="FN3_sf"/>
</dbReference>
<dbReference type="InterPro" id="IPR000242">
    <property type="entry name" value="PTP_cat"/>
</dbReference>
<evidence type="ECO:0000256" key="10">
    <source>
        <dbReference type="ARBA" id="ARBA00022989"/>
    </source>
</evidence>
<dbReference type="InterPro" id="IPR029021">
    <property type="entry name" value="Prot-tyrosine_phosphatase-like"/>
</dbReference>
<dbReference type="PROSITE" id="PS50853">
    <property type="entry name" value="FN3"/>
    <property type="match status" value="3"/>
</dbReference>
<dbReference type="CDD" id="cd00063">
    <property type="entry name" value="FN3"/>
    <property type="match status" value="4"/>
</dbReference>
<dbReference type="GO" id="GO:0048666">
    <property type="term" value="P:neuron development"/>
    <property type="evidence" value="ECO:0007669"/>
    <property type="project" value="UniProtKB-ARBA"/>
</dbReference>
<evidence type="ECO:0000259" key="17">
    <source>
        <dbReference type="PROSITE" id="PS50056"/>
    </source>
</evidence>
<evidence type="ECO:0000256" key="13">
    <source>
        <dbReference type="ARBA" id="ARBA00034734"/>
    </source>
</evidence>
<evidence type="ECO:0000256" key="9">
    <source>
        <dbReference type="ARBA" id="ARBA00022912"/>
    </source>
</evidence>
<dbReference type="SMART" id="SM00060">
    <property type="entry name" value="FN3"/>
    <property type="match status" value="7"/>
</dbReference>
<evidence type="ECO:0000256" key="1">
    <source>
        <dbReference type="ARBA" id="ARBA00004167"/>
    </source>
</evidence>
<dbReference type="Gene3D" id="2.60.40.10">
    <property type="entry name" value="Immunoglobulins"/>
    <property type="match status" value="4"/>
</dbReference>
<evidence type="ECO:0000313" key="19">
    <source>
        <dbReference type="EMBL" id="KOC71101.1"/>
    </source>
</evidence>
<dbReference type="PANTHER" id="PTHR46957:SF3">
    <property type="entry name" value="CYTOKINE RECEPTOR"/>
    <property type="match status" value="1"/>
</dbReference>
<dbReference type="OrthoDB" id="5854685at2759"/>
<evidence type="ECO:0000259" key="16">
    <source>
        <dbReference type="PROSITE" id="PS50055"/>
    </source>
</evidence>
<dbReference type="GO" id="GO:0016020">
    <property type="term" value="C:membrane"/>
    <property type="evidence" value="ECO:0007669"/>
    <property type="project" value="UniProtKB-SubCell"/>
</dbReference>
<accession>A0A0L7RK40</accession>
<evidence type="ECO:0000256" key="3">
    <source>
        <dbReference type="ARBA" id="ARBA00013064"/>
    </source>
</evidence>
<evidence type="ECO:0000256" key="5">
    <source>
        <dbReference type="ARBA" id="ARBA00022553"/>
    </source>
</evidence>
<evidence type="ECO:0000259" key="18">
    <source>
        <dbReference type="PROSITE" id="PS50853"/>
    </source>
</evidence>
<dbReference type="AlphaFoldDB" id="A0A0L7RK40"/>
<dbReference type="GO" id="GO:0005737">
    <property type="term" value="C:cytoplasm"/>
    <property type="evidence" value="ECO:0007669"/>
    <property type="project" value="UniProtKB-SubCell"/>
</dbReference>
<name>A0A0L7RK40_9HYME</name>
<evidence type="ECO:0000313" key="20">
    <source>
        <dbReference type="Proteomes" id="UP000053825"/>
    </source>
</evidence>
<keyword evidence="6 14" id="KW-0812">Transmembrane</keyword>
<gene>
    <name evidence="19" type="ORF">WH47_01744</name>
</gene>
<dbReference type="SMART" id="SM00404">
    <property type="entry name" value="PTPc_motif"/>
    <property type="match status" value="1"/>
</dbReference>
<dbReference type="InterPro" id="IPR000387">
    <property type="entry name" value="Tyr_Pase_dom"/>
</dbReference>
<dbReference type="InterPro" id="IPR016130">
    <property type="entry name" value="Tyr_Pase_AS"/>
</dbReference>
<feature type="domain" description="Tyrosine-protein phosphatase" evidence="16">
    <location>
        <begin position="958"/>
        <end position="1215"/>
    </location>
</feature>
<feature type="domain" description="Fibronectin type-III" evidence="18">
    <location>
        <begin position="134"/>
        <end position="223"/>
    </location>
</feature>
<protein>
    <recommendedName>
        <fullName evidence="3">protein-tyrosine-phosphatase</fullName>
        <ecNumber evidence="3">3.1.3.48</ecNumber>
    </recommendedName>
</protein>
<dbReference type="PRINTS" id="PR00700">
    <property type="entry name" value="PRTYPHPHTASE"/>
</dbReference>
<feature type="domain" description="Tyrosine specific protein phosphatases" evidence="17">
    <location>
        <begin position="1132"/>
        <end position="1206"/>
    </location>
</feature>